<keyword evidence="4" id="KW-1185">Reference proteome</keyword>
<evidence type="ECO:0000256" key="1">
    <source>
        <dbReference type="SAM" id="MobiDB-lite"/>
    </source>
</evidence>
<comment type="caution">
    <text evidence="3">The sequence shown here is derived from an EMBL/GenBank/DDBJ whole genome shotgun (WGS) entry which is preliminary data.</text>
</comment>
<feature type="region of interest" description="Disordered" evidence="1">
    <location>
        <begin position="726"/>
        <end position="775"/>
    </location>
</feature>
<sequence>MELSRGHKLNRVMEKIRHLLSTTQTSNPISINTHSKLHTPNHPPYALMIRRAIAELNEEGGSSEKAISKFIGSEYGVFPFVHDYFLRHHLRKLCERRELLCVNDGQYILPVGKEGKKKKRRRAMGKRMSKPSRVEGKDGEGTEGRETGEGSLTLQQDIERQTEAEEIRIEGNDEHKKGEEEPKEVAERVDVGKEENTEVLRELSNSERPQIELTEVQSERIIVELSDEGDSDHEKKFIKEKRESQKMNTGHTEAVGKLKLQNKVTEQQDGISLEQNEPQPQQTEVIEKQFQLAEVLNQQQQQDKETELIHKAISTSTLNNEDIEAEERQNKVLEEQQLEISSEKSDSQPQQTEVIGKQFQLGEVKRKQQQDNTKLNRKTRSTSAPTVTIPPVAPSGKGQQVDLEELSELPIMQVLPRLKSAKKKKLSLPQQQVHDQCQLQKRKLRSYNRSDIPELATDTSVMELPMLAQHQDEPQLQEQIQGEEKQCQQRCPKRKRDMDMDLEAELPLDSHHHKDQPLKCRAQEMPSKLRSDTDAIMEVVPPSVVQDQNERKMQCQGQLPQRILQSHNQEPSVSESAAPTMTLSSKPSEHQDEKQQQAMYQVLGKQERPRELKIDVEEQPPKRPGRGRPRKLKTELKEQQPKRPGRGRPRKLKTELKEQQPKRPVRGRPPKLKPSGGTSVEVCSSADVRDQKKQHQVAAKDGEETEGMEIEEVNLTLEQEIERQTEARGIRIEGNDEQKKGEEERQEVAAKVDEGEDENTEVIEEQSKSEGQQMEVIEVRSEMIIIGLSDEEVSCDEKQFVKENQEEREKLNKETTEVGEGQNEMTEPQLGISSEENEPQPQQTEIIENQVQLVEIQNQQQQDREMELNRIMISTSRLNKEDVEAGEGQDEVIKEQKLEMKSEQYDSQPQQTGVVETQLQPSEVKRKSGQDKTMSYRKTRSASAPTATIPPVDPSGKVQVELEELSELPIKQVFPGLKSPKKEELSVPQQQENDHCPLQKRKLRSHNRPNMHELATDTTILEPLKHRAQGTPPILGTVKDAIMQVVQRSDVQGQNEQQQQSQGRFSRRLLRSNDKKASVSEPAAPTMTLSSTPTEKQQQQAQHKVLEKRGRPCKLKTEVEEKPAKCRGQGRPHKPKTELEEKPPKGPGRGRPRKPKTELEEKPPKWPGRGRPPKPKPDTVSIRKGNTSHQLKAEAGL</sequence>
<feature type="compositionally biased region" description="Basic and acidic residues" evidence="1">
    <location>
        <begin position="524"/>
        <end position="533"/>
    </location>
</feature>
<feature type="domain" description="H15" evidence="2">
    <location>
        <begin position="41"/>
        <end position="111"/>
    </location>
</feature>
<dbReference type="InterPro" id="IPR005818">
    <property type="entry name" value="Histone_H1/H5_H15"/>
</dbReference>
<evidence type="ECO:0000313" key="3">
    <source>
        <dbReference type="EMBL" id="PON69150.1"/>
    </source>
</evidence>
<feature type="compositionally biased region" description="Basic and acidic residues" evidence="1">
    <location>
        <begin position="801"/>
        <end position="816"/>
    </location>
</feature>
<feature type="compositionally biased region" description="Polar residues" evidence="1">
    <location>
        <begin position="262"/>
        <end position="283"/>
    </location>
</feature>
<feature type="region of interest" description="Disordered" evidence="1">
    <location>
        <begin position="239"/>
        <end position="283"/>
    </location>
</feature>
<feature type="compositionally biased region" description="Basic and acidic residues" evidence="1">
    <location>
        <begin position="132"/>
        <end position="148"/>
    </location>
</feature>
<feature type="compositionally biased region" description="Low complexity" evidence="1">
    <location>
        <begin position="1052"/>
        <end position="1062"/>
    </location>
</feature>
<proteinExistence type="predicted"/>
<feature type="compositionally biased region" description="Polar residues" evidence="1">
    <location>
        <begin position="905"/>
        <end position="921"/>
    </location>
</feature>
<dbReference type="OrthoDB" id="1164412at2759"/>
<feature type="compositionally biased region" description="Polar residues" evidence="1">
    <location>
        <begin position="1087"/>
        <end position="1102"/>
    </location>
</feature>
<dbReference type="STRING" id="63057.A0A2P5D780"/>
<dbReference type="InterPro" id="IPR036388">
    <property type="entry name" value="WH-like_DNA-bd_sf"/>
</dbReference>
<feature type="compositionally biased region" description="Acidic residues" evidence="1">
    <location>
        <begin position="703"/>
        <end position="712"/>
    </location>
</feature>
<feature type="region of interest" description="Disordered" evidence="1">
    <location>
        <begin position="297"/>
        <end position="324"/>
    </location>
</feature>
<feature type="compositionally biased region" description="Basic and acidic residues" evidence="1">
    <location>
        <begin position="1155"/>
        <end position="1164"/>
    </location>
</feature>
<feature type="compositionally biased region" description="Basic and acidic residues" evidence="1">
    <location>
        <begin position="1135"/>
        <end position="1144"/>
    </location>
</feature>
<feature type="region of interest" description="Disordered" evidence="1">
    <location>
        <begin position="168"/>
        <end position="188"/>
    </location>
</feature>
<name>A0A2P5D780_TREOI</name>
<evidence type="ECO:0000313" key="4">
    <source>
        <dbReference type="Proteomes" id="UP000237000"/>
    </source>
</evidence>
<feature type="region of interest" description="Disordered" evidence="1">
    <location>
        <begin position="1049"/>
        <end position="1197"/>
    </location>
</feature>
<dbReference type="Pfam" id="PF00538">
    <property type="entry name" value="Linker_histone"/>
    <property type="match status" value="1"/>
</dbReference>
<dbReference type="GO" id="GO:0006334">
    <property type="term" value="P:nucleosome assembly"/>
    <property type="evidence" value="ECO:0007669"/>
    <property type="project" value="InterPro"/>
</dbReference>
<protein>
    <submittedName>
        <fullName evidence="3">Histone H</fullName>
    </submittedName>
</protein>
<feature type="region of interest" description="Disordered" evidence="1">
    <location>
        <begin position="900"/>
        <end position="955"/>
    </location>
</feature>
<feature type="compositionally biased region" description="Basic residues" evidence="1">
    <location>
        <begin position="998"/>
        <end position="1009"/>
    </location>
</feature>
<feature type="compositionally biased region" description="Basic and acidic residues" evidence="1">
    <location>
        <begin position="726"/>
        <end position="753"/>
    </location>
</feature>
<feature type="compositionally biased region" description="Basic residues" evidence="1">
    <location>
        <begin position="115"/>
        <end position="130"/>
    </location>
</feature>
<reference evidence="4" key="1">
    <citation type="submission" date="2016-06" db="EMBL/GenBank/DDBJ databases">
        <title>Parallel loss of symbiosis genes in relatives of nitrogen-fixing non-legume Parasponia.</title>
        <authorList>
            <person name="Van Velzen R."/>
            <person name="Holmer R."/>
            <person name="Bu F."/>
            <person name="Rutten L."/>
            <person name="Van Zeijl A."/>
            <person name="Liu W."/>
            <person name="Santuari L."/>
            <person name="Cao Q."/>
            <person name="Sharma T."/>
            <person name="Shen D."/>
            <person name="Roswanjaya Y."/>
            <person name="Wardhani T."/>
            <person name="Kalhor M.S."/>
            <person name="Jansen J."/>
            <person name="Van den Hoogen J."/>
            <person name="Gungor B."/>
            <person name="Hartog M."/>
            <person name="Hontelez J."/>
            <person name="Verver J."/>
            <person name="Yang W.-C."/>
            <person name="Schijlen E."/>
            <person name="Repin R."/>
            <person name="Schilthuizen M."/>
            <person name="Schranz E."/>
            <person name="Heidstra R."/>
            <person name="Miyata K."/>
            <person name="Fedorova E."/>
            <person name="Kohlen W."/>
            <person name="Bisseling T."/>
            <person name="Smit S."/>
            <person name="Geurts R."/>
        </authorList>
    </citation>
    <scope>NUCLEOTIDE SEQUENCE [LARGE SCALE GENOMIC DNA]</scope>
    <source>
        <strain evidence="4">cv. RG33-2</strain>
    </source>
</reference>
<dbReference type="AlphaFoldDB" id="A0A2P5D780"/>
<feature type="region of interest" description="Disordered" evidence="1">
    <location>
        <begin position="524"/>
        <end position="714"/>
    </location>
</feature>
<feature type="compositionally biased region" description="Acidic residues" evidence="1">
    <location>
        <begin position="754"/>
        <end position="764"/>
    </location>
</feature>
<dbReference type="SMART" id="SM00526">
    <property type="entry name" value="H15"/>
    <property type="match status" value="1"/>
</dbReference>
<feature type="compositionally biased region" description="Polar residues" evidence="1">
    <location>
        <begin position="555"/>
        <end position="586"/>
    </location>
</feature>
<feature type="compositionally biased region" description="Polar residues" evidence="1">
    <location>
        <begin position="823"/>
        <end position="843"/>
    </location>
</feature>
<dbReference type="InterPro" id="IPR036390">
    <property type="entry name" value="WH_DNA-bd_sf"/>
</dbReference>
<dbReference type="EMBL" id="JXTC01000290">
    <property type="protein sequence ID" value="PON69150.1"/>
    <property type="molecule type" value="Genomic_DNA"/>
</dbReference>
<feature type="region of interest" description="Disordered" evidence="1">
    <location>
        <begin position="423"/>
        <end position="460"/>
    </location>
</feature>
<feature type="region of interest" description="Disordered" evidence="1">
    <location>
        <begin position="113"/>
        <end position="153"/>
    </location>
</feature>
<feature type="compositionally biased region" description="Basic and acidic residues" evidence="1">
    <location>
        <begin position="632"/>
        <end position="641"/>
    </location>
</feature>
<dbReference type="GO" id="GO:0000786">
    <property type="term" value="C:nucleosome"/>
    <property type="evidence" value="ECO:0007669"/>
    <property type="project" value="InterPro"/>
</dbReference>
<dbReference type="Gene3D" id="1.10.10.10">
    <property type="entry name" value="Winged helix-like DNA-binding domain superfamily/Winged helix DNA-binding domain"/>
    <property type="match status" value="1"/>
</dbReference>
<dbReference type="Proteomes" id="UP000237000">
    <property type="component" value="Unassembled WGS sequence"/>
</dbReference>
<feature type="compositionally biased region" description="Polar residues" evidence="1">
    <location>
        <begin position="429"/>
        <end position="439"/>
    </location>
</feature>
<dbReference type="SUPFAM" id="SSF46785">
    <property type="entry name" value="Winged helix' DNA-binding domain"/>
    <property type="match status" value="1"/>
</dbReference>
<accession>A0A2P5D780</accession>
<evidence type="ECO:0000259" key="2">
    <source>
        <dbReference type="PROSITE" id="PS51504"/>
    </source>
</evidence>
<dbReference type="PROSITE" id="PS51504">
    <property type="entry name" value="H15"/>
    <property type="match status" value="1"/>
</dbReference>
<feature type="compositionally biased region" description="Basic and acidic residues" evidence="1">
    <location>
        <begin position="687"/>
        <end position="702"/>
    </location>
</feature>
<feature type="compositionally biased region" description="Basic and acidic residues" evidence="1">
    <location>
        <begin position="1104"/>
        <end position="1124"/>
    </location>
</feature>
<feature type="region of interest" description="Disordered" evidence="1">
    <location>
        <begin position="336"/>
        <end position="399"/>
    </location>
</feature>
<feature type="compositionally biased region" description="Basic and acidic residues" evidence="1">
    <location>
        <begin position="605"/>
        <end position="621"/>
    </location>
</feature>
<feature type="compositionally biased region" description="Basic and acidic residues" evidence="1">
    <location>
        <begin position="652"/>
        <end position="661"/>
    </location>
</feature>
<dbReference type="InParanoid" id="A0A2P5D780"/>
<feature type="region of interest" description="Disordered" evidence="1">
    <location>
        <begin position="801"/>
        <end position="843"/>
    </location>
</feature>
<gene>
    <name evidence="3" type="ORF">TorRG33x02_259770</name>
</gene>
<dbReference type="GO" id="GO:0003677">
    <property type="term" value="F:DNA binding"/>
    <property type="evidence" value="ECO:0007669"/>
    <property type="project" value="InterPro"/>
</dbReference>
<organism evidence="3 4">
    <name type="scientific">Trema orientale</name>
    <name type="common">Charcoal tree</name>
    <name type="synonym">Celtis orientalis</name>
    <dbReference type="NCBI Taxonomy" id="63057"/>
    <lineage>
        <taxon>Eukaryota</taxon>
        <taxon>Viridiplantae</taxon>
        <taxon>Streptophyta</taxon>
        <taxon>Embryophyta</taxon>
        <taxon>Tracheophyta</taxon>
        <taxon>Spermatophyta</taxon>
        <taxon>Magnoliopsida</taxon>
        <taxon>eudicotyledons</taxon>
        <taxon>Gunneridae</taxon>
        <taxon>Pentapetalae</taxon>
        <taxon>rosids</taxon>
        <taxon>fabids</taxon>
        <taxon>Rosales</taxon>
        <taxon>Cannabaceae</taxon>
        <taxon>Trema</taxon>
    </lineage>
</organism>
<feature type="region of interest" description="Disordered" evidence="1">
    <location>
        <begin position="973"/>
        <end position="1035"/>
    </location>
</feature>
<dbReference type="CDD" id="cd00073">
    <property type="entry name" value="H15"/>
    <property type="match status" value="1"/>
</dbReference>